<evidence type="ECO:0008006" key="3">
    <source>
        <dbReference type="Google" id="ProtNLM"/>
    </source>
</evidence>
<dbReference type="RefSeq" id="WP_183569239.1">
    <property type="nucleotide sequence ID" value="NZ_JACHOP010000007.1"/>
</dbReference>
<comment type="caution">
    <text evidence="1">The sequence shown here is derived from an EMBL/GenBank/DDBJ whole genome shotgun (WGS) entry which is preliminary data.</text>
</comment>
<dbReference type="Proteomes" id="UP000583454">
    <property type="component" value="Unassembled WGS sequence"/>
</dbReference>
<accession>A0A840ZJT3</accession>
<gene>
    <name evidence="1" type="ORF">HNR00_002283</name>
</gene>
<proteinExistence type="predicted"/>
<name>A0A840ZJT3_9HYPH</name>
<keyword evidence="2" id="KW-1185">Reference proteome</keyword>
<protein>
    <recommendedName>
        <fullName evidence="3">PepSY domain-containing protein</fullName>
    </recommendedName>
</protein>
<dbReference type="AlphaFoldDB" id="A0A840ZJT3"/>
<evidence type="ECO:0000313" key="2">
    <source>
        <dbReference type="Proteomes" id="UP000583454"/>
    </source>
</evidence>
<sequence length="95" mass="10553">MDVKEAVAKAKTYVAEAFAGESLTNLGLEEVRFDDTADTWSITLGFSRPWDAPKIVTNRLGRDLDLNRIYKTVRIADPDGRLLAVDDRVPLMAEG</sequence>
<dbReference type="EMBL" id="JACHOP010000007">
    <property type="protein sequence ID" value="MBB5757570.1"/>
    <property type="molecule type" value="Genomic_DNA"/>
</dbReference>
<reference evidence="1 2" key="1">
    <citation type="submission" date="2020-08" db="EMBL/GenBank/DDBJ databases">
        <title>Genomic Encyclopedia of Type Strains, Phase IV (KMG-IV): sequencing the most valuable type-strain genomes for metagenomic binning, comparative biology and taxonomic classification.</title>
        <authorList>
            <person name="Goeker M."/>
        </authorList>
    </citation>
    <scope>NUCLEOTIDE SEQUENCE [LARGE SCALE GENOMIC DNA]</scope>
    <source>
        <strain evidence="1 2">DSM 2163</strain>
    </source>
</reference>
<evidence type="ECO:0000313" key="1">
    <source>
        <dbReference type="EMBL" id="MBB5757570.1"/>
    </source>
</evidence>
<organism evidence="1 2">
    <name type="scientific">Methylorubrum rhodinum</name>
    <dbReference type="NCBI Taxonomy" id="29428"/>
    <lineage>
        <taxon>Bacteria</taxon>
        <taxon>Pseudomonadati</taxon>
        <taxon>Pseudomonadota</taxon>
        <taxon>Alphaproteobacteria</taxon>
        <taxon>Hyphomicrobiales</taxon>
        <taxon>Methylobacteriaceae</taxon>
        <taxon>Methylorubrum</taxon>
    </lineage>
</organism>